<evidence type="ECO:0000256" key="1">
    <source>
        <dbReference type="SAM" id="MobiDB-lite"/>
    </source>
</evidence>
<name>A0AAD8CAN2_BIOPF</name>
<sequence length="158" mass="17434">VGAERSYNNTGSPRVTTVSTYVTSWLRRSRLTSLPGNDAVYDGSVIPTPEPKRFTWQGLAGGFALIEEGLSRFEAEDPNIERYNRVARGVMDSLRWYKEILEEKKMISFQSNLQQYFKKVDRPAAEPPTDPVLVPSTSPAPLDSPAPVSPASSVASSQ</sequence>
<dbReference type="EMBL" id="JASAOG010000003">
    <property type="protein sequence ID" value="KAK0069359.1"/>
    <property type="molecule type" value="Genomic_DNA"/>
</dbReference>
<feature type="compositionally biased region" description="Low complexity" evidence="1">
    <location>
        <begin position="149"/>
        <end position="158"/>
    </location>
</feature>
<keyword evidence="3" id="KW-1185">Reference proteome</keyword>
<proteinExistence type="predicted"/>
<gene>
    <name evidence="2" type="ORF">Bpfe_001541</name>
</gene>
<organism evidence="2 3">
    <name type="scientific">Biomphalaria pfeifferi</name>
    <name type="common">Bloodfluke planorb</name>
    <name type="synonym">Freshwater snail</name>
    <dbReference type="NCBI Taxonomy" id="112525"/>
    <lineage>
        <taxon>Eukaryota</taxon>
        <taxon>Metazoa</taxon>
        <taxon>Spiralia</taxon>
        <taxon>Lophotrochozoa</taxon>
        <taxon>Mollusca</taxon>
        <taxon>Gastropoda</taxon>
        <taxon>Heterobranchia</taxon>
        <taxon>Euthyneura</taxon>
        <taxon>Panpulmonata</taxon>
        <taxon>Hygrophila</taxon>
        <taxon>Lymnaeoidea</taxon>
        <taxon>Planorbidae</taxon>
        <taxon>Biomphalaria</taxon>
    </lineage>
</organism>
<reference evidence="2" key="2">
    <citation type="submission" date="2023-04" db="EMBL/GenBank/DDBJ databases">
        <authorList>
            <person name="Bu L."/>
            <person name="Lu L."/>
            <person name="Laidemitt M.R."/>
            <person name="Zhang S.M."/>
            <person name="Mutuku M."/>
            <person name="Mkoji G."/>
            <person name="Steinauer M."/>
            <person name="Loker E.S."/>
        </authorList>
    </citation>
    <scope>NUCLEOTIDE SEQUENCE</scope>
    <source>
        <strain evidence="2">KasaAsao</strain>
        <tissue evidence="2">Whole Snail</tissue>
    </source>
</reference>
<evidence type="ECO:0000313" key="3">
    <source>
        <dbReference type="Proteomes" id="UP001233172"/>
    </source>
</evidence>
<accession>A0AAD8CAN2</accession>
<reference evidence="2" key="1">
    <citation type="journal article" date="2023" name="PLoS Negl. Trop. Dis.">
        <title>A genome sequence for Biomphalaria pfeifferi, the major vector snail for the human-infecting parasite Schistosoma mansoni.</title>
        <authorList>
            <person name="Bu L."/>
            <person name="Lu L."/>
            <person name="Laidemitt M.R."/>
            <person name="Zhang S.M."/>
            <person name="Mutuku M."/>
            <person name="Mkoji G."/>
            <person name="Steinauer M."/>
            <person name="Loker E.S."/>
        </authorList>
    </citation>
    <scope>NUCLEOTIDE SEQUENCE</scope>
    <source>
        <strain evidence="2">KasaAsao</strain>
    </source>
</reference>
<dbReference type="Proteomes" id="UP001233172">
    <property type="component" value="Unassembled WGS sequence"/>
</dbReference>
<comment type="caution">
    <text evidence="2">The sequence shown here is derived from an EMBL/GenBank/DDBJ whole genome shotgun (WGS) entry which is preliminary data.</text>
</comment>
<protein>
    <submittedName>
        <fullName evidence="2">Tigger transposable element-derived protein 1</fullName>
    </submittedName>
</protein>
<dbReference type="AlphaFoldDB" id="A0AAD8CAN2"/>
<evidence type="ECO:0000313" key="2">
    <source>
        <dbReference type="EMBL" id="KAK0069359.1"/>
    </source>
</evidence>
<feature type="region of interest" description="Disordered" evidence="1">
    <location>
        <begin position="120"/>
        <end position="158"/>
    </location>
</feature>
<feature type="non-terminal residue" evidence="2">
    <location>
        <position position="1"/>
    </location>
</feature>